<accession>A0A645IVS5</accession>
<dbReference type="EC" id="2.1.1.297" evidence="1"/>
<gene>
    <name evidence="1" type="primary">prmC_61</name>
    <name evidence="1" type="ORF">SDC9_203202</name>
</gene>
<dbReference type="SUPFAM" id="SSF53335">
    <property type="entry name" value="S-adenosyl-L-methionine-dependent methyltransferases"/>
    <property type="match status" value="1"/>
</dbReference>
<proteinExistence type="predicted"/>
<reference evidence="1" key="1">
    <citation type="submission" date="2019-08" db="EMBL/GenBank/DDBJ databases">
        <authorList>
            <person name="Kucharzyk K."/>
            <person name="Murdoch R.W."/>
            <person name="Higgins S."/>
            <person name="Loffler F."/>
        </authorList>
    </citation>
    <scope>NUCLEOTIDE SEQUENCE</scope>
</reference>
<comment type="caution">
    <text evidence="1">The sequence shown here is derived from an EMBL/GenBank/DDBJ whole genome shotgun (WGS) entry which is preliminary data.</text>
</comment>
<protein>
    <submittedName>
        <fullName evidence="1">Release factor glutamine methyltransferase</fullName>
        <ecNumber evidence="1">2.1.1.297</ecNumber>
    </submittedName>
</protein>
<dbReference type="AlphaFoldDB" id="A0A645IVS5"/>
<organism evidence="1">
    <name type="scientific">bioreactor metagenome</name>
    <dbReference type="NCBI Taxonomy" id="1076179"/>
    <lineage>
        <taxon>unclassified sequences</taxon>
        <taxon>metagenomes</taxon>
        <taxon>ecological metagenomes</taxon>
    </lineage>
</organism>
<dbReference type="EMBL" id="VSSQ01124887">
    <property type="protein sequence ID" value="MPN55518.1"/>
    <property type="molecule type" value="Genomic_DNA"/>
</dbReference>
<dbReference type="GO" id="GO:0032259">
    <property type="term" value="P:methylation"/>
    <property type="evidence" value="ECO:0007669"/>
    <property type="project" value="UniProtKB-KW"/>
</dbReference>
<dbReference type="InterPro" id="IPR029063">
    <property type="entry name" value="SAM-dependent_MTases_sf"/>
</dbReference>
<sequence length="83" mass="8984">MDGGRDGLDFYRKIIAGASEYLLPGGLLAFEIGIHQGDAVTQLCRDHGFGVTAVRKDYAGIERMIFATKEGSVYADSLMAIDK</sequence>
<dbReference type="GO" id="GO:0102559">
    <property type="term" value="F:peptide chain release factor N(5)-glutamine methyltransferase activity"/>
    <property type="evidence" value="ECO:0007669"/>
    <property type="project" value="UniProtKB-EC"/>
</dbReference>
<name>A0A645IVS5_9ZZZZ</name>
<dbReference type="Gene3D" id="3.40.50.150">
    <property type="entry name" value="Vaccinia Virus protein VP39"/>
    <property type="match status" value="1"/>
</dbReference>
<keyword evidence="1" id="KW-0808">Transferase</keyword>
<keyword evidence="1" id="KW-0489">Methyltransferase</keyword>
<evidence type="ECO:0000313" key="1">
    <source>
        <dbReference type="EMBL" id="MPN55518.1"/>
    </source>
</evidence>